<dbReference type="Proteomes" id="UP000183376">
    <property type="component" value="Chromosome I"/>
</dbReference>
<organism evidence="2 3">
    <name type="scientific">Allokutzneria albata</name>
    <name type="common">Kibdelosporangium albatum</name>
    <dbReference type="NCBI Taxonomy" id="211114"/>
    <lineage>
        <taxon>Bacteria</taxon>
        <taxon>Bacillati</taxon>
        <taxon>Actinomycetota</taxon>
        <taxon>Actinomycetes</taxon>
        <taxon>Pseudonocardiales</taxon>
        <taxon>Pseudonocardiaceae</taxon>
        <taxon>Allokutzneria</taxon>
    </lineage>
</organism>
<name>A0A1G9W9Z8_ALLAB</name>
<feature type="chain" id="PRO_5009245851" evidence="1">
    <location>
        <begin position="23"/>
        <end position="309"/>
    </location>
</feature>
<sequence>MRTLAVVLAVLMSATTVLPAQAAPVMSRFVVAIGGLNTASSANWVRLANYSLTASGTVSESHFHWSQKDRVKRSYTGVTGKNCVARACQVQTANGFQAGSPPRKLSGKYTLNGSVLRVTWDSAGWEEWTVSQPIAGKLTKLSFRASSFKATHGYGYGSDAKWDQRASMAKIAAADHNAFEHQYHLWKTDAGKPYLDQGSGSPFWQRDWKTCASSRCLGGKTPTTQYYLSTANATANDRRDTIWHWRTALADGRGEHCYTGNSHVKPLMQIIDSDGNFHGWVGVEASLNQTSPAQGTDADDIGVFRISRY</sequence>
<protein>
    <submittedName>
        <fullName evidence="2">Uncharacterized protein</fullName>
    </submittedName>
</protein>
<proteinExistence type="predicted"/>
<accession>A0A1G9W9Z8</accession>
<dbReference type="AlphaFoldDB" id="A0A1G9W9Z8"/>
<reference evidence="2 3" key="1">
    <citation type="submission" date="2016-10" db="EMBL/GenBank/DDBJ databases">
        <authorList>
            <person name="de Groot N.N."/>
        </authorList>
    </citation>
    <scope>NUCLEOTIDE SEQUENCE [LARGE SCALE GENOMIC DNA]</scope>
    <source>
        <strain evidence="2 3">DSM 44149</strain>
    </source>
</reference>
<dbReference type="OrthoDB" id="3507435at2"/>
<keyword evidence="1" id="KW-0732">Signal</keyword>
<dbReference type="eggNOG" id="ENOG5033P06">
    <property type="taxonomic scope" value="Bacteria"/>
</dbReference>
<evidence type="ECO:0000313" key="2">
    <source>
        <dbReference type="EMBL" id="SDM81051.1"/>
    </source>
</evidence>
<feature type="signal peptide" evidence="1">
    <location>
        <begin position="1"/>
        <end position="22"/>
    </location>
</feature>
<gene>
    <name evidence="2" type="ORF">SAMN04489726_3471</name>
</gene>
<dbReference type="EMBL" id="LT629701">
    <property type="protein sequence ID" value="SDM81051.1"/>
    <property type="molecule type" value="Genomic_DNA"/>
</dbReference>
<dbReference type="RefSeq" id="WP_030430364.1">
    <property type="nucleotide sequence ID" value="NZ_JOEF01000012.1"/>
</dbReference>
<evidence type="ECO:0000256" key="1">
    <source>
        <dbReference type="SAM" id="SignalP"/>
    </source>
</evidence>
<evidence type="ECO:0000313" key="3">
    <source>
        <dbReference type="Proteomes" id="UP000183376"/>
    </source>
</evidence>
<keyword evidence="3" id="KW-1185">Reference proteome</keyword>